<name>A0A2T3NAU7_9GAMM</name>
<dbReference type="PANTHER" id="PTHR47894">
    <property type="entry name" value="HTH-TYPE TRANSCRIPTIONAL REGULATOR GADX"/>
    <property type="match status" value="1"/>
</dbReference>
<gene>
    <name evidence="5" type="ORF">C9J01_17590</name>
</gene>
<evidence type="ECO:0000313" key="6">
    <source>
        <dbReference type="Proteomes" id="UP000241346"/>
    </source>
</evidence>
<dbReference type="Gene3D" id="1.10.10.60">
    <property type="entry name" value="Homeodomain-like"/>
    <property type="match status" value="1"/>
</dbReference>
<keyword evidence="3" id="KW-0804">Transcription</keyword>
<dbReference type="SUPFAM" id="SSF46689">
    <property type="entry name" value="Homeodomain-like"/>
    <property type="match status" value="1"/>
</dbReference>
<evidence type="ECO:0000256" key="3">
    <source>
        <dbReference type="ARBA" id="ARBA00023163"/>
    </source>
</evidence>
<organism evidence="5 6">
    <name type="scientific">Photobacterium rosenbergii</name>
    <dbReference type="NCBI Taxonomy" id="294936"/>
    <lineage>
        <taxon>Bacteria</taxon>
        <taxon>Pseudomonadati</taxon>
        <taxon>Pseudomonadota</taxon>
        <taxon>Gammaproteobacteria</taxon>
        <taxon>Vibrionales</taxon>
        <taxon>Vibrionaceae</taxon>
        <taxon>Photobacterium</taxon>
    </lineage>
</organism>
<evidence type="ECO:0000259" key="4">
    <source>
        <dbReference type="PROSITE" id="PS01124"/>
    </source>
</evidence>
<dbReference type="InterPro" id="IPR018060">
    <property type="entry name" value="HTH_AraC"/>
</dbReference>
<reference evidence="5 6" key="1">
    <citation type="submission" date="2018-03" db="EMBL/GenBank/DDBJ databases">
        <title>Whole genome sequencing of Histamine producing bacteria.</title>
        <authorList>
            <person name="Butler K."/>
        </authorList>
    </citation>
    <scope>NUCLEOTIDE SEQUENCE [LARGE SCALE GENOMIC DNA]</scope>
    <source>
        <strain evidence="5 6">DSM 19138</strain>
    </source>
</reference>
<dbReference type="PANTHER" id="PTHR47894:SF1">
    <property type="entry name" value="HTH-TYPE TRANSCRIPTIONAL REGULATOR VQSM"/>
    <property type="match status" value="1"/>
</dbReference>
<dbReference type="Pfam" id="PF12833">
    <property type="entry name" value="HTH_18"/>
    <property type="match status" value="1"/>
</dbReference>
<dbReference type="SMART" id="SM00342">
    <property type="entry name" value="HTH_ARAC"/>
    <property type="match status" value="1"/>
</dbReference>
<evidence type="ECO:0000313" key="5">
    <source>
        <dbReference type="EMBL" id="PSW10812.1"/>
    </source>
</evidence>
<sequence>MYKCIHSVKSIRYSLRHITYQASMPQVPCASMSIHKGWREMLQQAALQFGLEPNDYFPDETSSERIRIRPADLRAFSTRFNQLCQDSGEPLFPAFAAKHVSPLTFSCYSLALWTGNDLNTFIQDACQYCILIGSPIRLKHHITPKGNSELWVINHDPFNDKSKVSDHGFMMYVATLIEMIQQSTGGVDKLILKITRWPFPQLLQPQFEQLMGCQIKTGSPILKICFPSNAREIRLKGRDPNIYSVTIPPLRQAVSQLESHDIILLIYKLLDNEPNLKDISREKIAAEMLMSVRTLNRRLAVLGSSYRQVLEQYKLEKALLLISQPNINLTDIAFRLGFADLSSFSRAFKGWTGHSPTHFL</sequence>
<dbReference type="Proteomes" id="UP000241346">
    <property type="component" value="Unassembled WGS sequence"/>
</dbReference>
<dbReference type="GO" id="GO:0003700">
    <property type="term" value="F:DNA-binding transcription factor activity"/>
    <property type="evidence" value="ECO:0007669"/>
    <property type="project" value="InterPro"/>
</dbReference>
<keyword evidence="1" id="KW-0805">Transcription regulation</keyword>
<feature type="domain" description="HTH araC/xylS-type" evidence="4">
    <location>
        <begin position="260"/>
        <end position="360"/>
    </location>
</feature>
<keyword evidence="2" id="KW-0238">DNA-binding</keyword>
<protein>
    <submittedName>
        <fullName evidence="5">AraC family transcriptional regulator</fullName>
    </submittedName>
</protein>
<accession>A0A2T3NAU7</accession>
<dbReference type="GO" id="GO:0005829">
    <property type="term" value="C:cytosol"/>
    <property type="evidence" value="ECO:0007669"/>
    <property type="project" value="TreeGrafter"/>
</dbReference>
<dbReference type="EMBL" id="PYMB01000009">
    <property type="protein sequence ID" value="PSW10812.1"/>
    <property type="molecule type" value="Genomic_DNA"/>
</dbReference>
<dbReference type="AlphaFoldDB" id="A0A2T3NAU7"/>
<evidence type="ECO:0000256" key="1">
    <source>
        <dbReference type="ARBA" id="ARBA00023015"/>
    </source>
</evidence>
<dbReference type="PROSITE" id="PS01124">
    <property type="entry name" value="HTH_ARAC_FAMILY_2"/>
    <property type="match status" value="1"/>
</dbReference>
<comment type="caution">
    <text evidence="5">The sequence shown here is derived from an EMBL/GenBank/DDBJ whole genome shotgun (WGS) entry which is preliminary data.</text>
</comment>
<evidence type="ECO:0000256" key="2">
    <source>
        <dbReference type="ARBA" id="ARBA00023125"/>
    </source>
</evidence>
<dbReference type="InterPro" id="IPR009057">
    <property type="entry name" value="Homeodomain-like_sf"/>
</dbReference>
<dbReference type="GO" id="GO:0000976">
    <property type="term" value="F:transcription cis-regulatory region binding"/>
    <property type="evidence" value="ECO:0007669"/>
    <property type="project" value="TreeGrafter"/>
</dbReference>
<proteinExistence type="predicted"/>